<dbReference type="Proteomes" id="UP000297866">
    <property type="component" value="Unassembled WGS sequence"/>
</dbReference>
<reference evidence="2 3" key="1">
    <citation type="submission" date="2019-03" db="EMBL/GenBank/DDBJ databases">
        <title>Genomics of glacier-inhabiting Cryobacterium strains.</title>
        <authorList>
            <person name="Liu Q."/>
            <person name="Xin Y.-H."/>
        </authorList>
    </citation>
    <scope>NUCLEOTIDE SEQUENCE [LARGE SCALE GENOMIC DNA]</scope>
    <source>
        <strain evidence="2 3">Sr47</strain>
    </source>
</reference>
<organism evidence="2 3">
    <name type="scientific">Cryobacterium tagatosivorans</name>
    <dbReference type="NCBI Taxonomy" id="1259199"/>
    <lineage>
        <taxon>Bacteria</taxon>
        <taxon>Bacillati</taxon>
        <taxon>Actinomycetota</taxon>
        <taxon>Actinomycetes</taxon>
        <taxon>Micrococcales</taxon>
        <taxon>Microbacteriaceae</taxon>
        <taxon>Cryobacterium</taxon>
    </lineage>
</organism>
<name>A0A4V3I716_9MICO</name>
<sequence length="74" mass="8010">MTEFMEAAVESSPRMTDPRSLDGAARQTRAQLPERFPTTGQARTAEDTADADAADIAESGRLRSELKLVGDLTK</sequence>
<dbReference type="AlphaFoldDB" id="A0A4V3I716"/>
<dbReference type="EMBL" id="SOEZ01000006">
    <property type="protein sequence ID" value="TFB56750.1"/>
    <property type="molecule type" value="Genomic_DNA"/>
</dbReference>
<evidence type="ECO:0000313" key="3">
    <source>
        <dbReference type="Proteomes" id="UP000297866"/>
    </source>
</evidence>
<proteinExistence type="predicted"/>
<comment type="caution">
    <text evidence="2">The sequence shown here is derived from an EMBL/GenBank/DDBJ whole genome shotgun (WGS) entry which is preliminary data.</text>
</comment>
<dbReference type="RefSeq" id="WP_134486767.1">
    <property type="nucleotide sequence ID" value="NZ_SOEZ01000006.1"/>
</dbReference>
<protein>
    <submittedName>
        <fullName evidence="2">Uncharacterized protein</fullName>
    </submittedName>
</protein>
<feature type="region of interest" description="Disordered" evidence="1">
    <location>
        <begin position="1"/>
        <end position="56"/>
    </location>
</feature>
<evidence type="ECO:0000256" key="1">
    <source>
        <dbReference type="SAM" id="MobiDB-lite"/>
    </source>
</evidence>
<gene>
    <name evidence="2" type="ORF">E3O23_00600</name>
</gene>
<accession>A0A4V3I716</accession>
<keyword evidence="3" id="KW-1185">Reference proteome</keyword>
<evidence type="ECO:0000313" key="2">
    <source>
        <dbReference type="EMBL" id="TFB56750.1"/>
    </source>
</evidence>